<dbReference type="Ensembl" id="ENSEBUT00000005219.1">
    <property type="protein sequence ID" value="ENSEBUP00000004781.1"/>
    <property type="gene ID" value="ENSEBUG00000003301.1"/>
</dbReference>
<feature type="region of interest" description="Disordered" evidence="9">
    <location>
        <begin position="568"/>
        <end position="599"/>
    </location>
</feature>
<feature type="region of interest" description="Disordered" evidence="9">
    <location>
        <begin position="656"/>
        <end position="681"/>
    </location>
</feature>
<evidence type="ECO:0000256" key="1">
    <source>
        <dbReference type="ARBA" id="ARBA00004322"/>
    </source>
</evidence>
<dbReference type="InterPro" id="IPR021869">
    <property type="entry name" value="RNase_Zc3h12_NYN"/>
</dbReference>
<evidence type="ECO:0000313" key="13">
    <source>
        <dbReference type="Ensembl" id="ENSEBUP00000004781.1"/>
    </source>
</evidence>
<keyword evidence="4" id="KW-0391">Immunity</keyword>
<accession>A0A8C4NLK5</accession>
<dbReference type="Pfam" id="PF11977">
    <property type="entry name" value="RNase_Zc3h12a"/>
    <property type="match status" value="1"/>
</dbReference>
<dbReference type="GO" id="GO:0016605">
    <property type="term" value="C:PML body"/>
    <property type="evidence" value="ECO:0007669"/>
    <property type="project" value="UniProtKB-SubCell"/>
</dbReference>
<feature type="domain" description="N4BP1 second type I KH-domain" evidence="11">
    <location>
        <begin position="89"/>
        <end position="202"/>
    </location>
</feature>
<evidence type="ECO:0000259" key="10">
    <source>
        <dbReference type="Pfam" id="PF11977"/>
    </source>
</evidence>
<dbReference type="AlphaFoldDB" id="A0A8C4NLK5"/>
<keyword evidence="6" id="KW-0539">Nucleus</keyword>
<dbReference type="PANTHER" id="PTHR12876">
    <property type="entry name" value="N4BP1-RELATED"/>
    <property type="match status" value="1"/>
</dbReference>
<dbReference type="FunFam" id="3.40.50.11980:FF:000001">
    <property type="entry name" value="ZC3H12A isoform 1"/>
    <property type="match status" value="1"/>
</dbReference>
<organism evidence="13 14">
    <name type="scientific">Eptatretus burgeri</name>
    <name type="common">Inshore hagfish</name>
    <dbReference type="NCBI Taxonomy" id="7764"/>
    <lineage>
        <taxon>Eukaryota</taxon>
        <taxon>Metazoa</taxon>
        <taxon>Chordata</taxon>
        <taxon>Craniata</taxon>
        <taxon>Vertebrata</taxon>
        <taxon>Cyclostomata</taxon>
        <taxon>Myxini</taxon>
        <taxon>Myxiniformes</taxon>
        <taxon>Myxinidae</taxon>
        <taxon>Eptatretinae</taxon>
        <taxon>Eptatretus</taxon>
    </lineage>
</organism>
<evidence type="ECO:0000256" key="5">
    <source>
        <dbReference type="ARBA" id="ARBA00022884"/>
    </source>
</evidence>
<keyword evidence="14" id="KW-1185">Reference proteome</keyword>
<dbReference type="Pfam" id="PF23052">
    <property type="entry name" value="KH_N4BP1_2nd"/>
    <property type="match status" value="1"/>
</dbReference>
<dbReference type="InterPro" id="IPR056630">
    <property type="entry name" value="KH_N4BP1_2nd"/>
</dbReference>
<dbReference type="GO" id="GO:0005730">
    <property type="term" value="C:nucleolus"/>
    <property type="evidence" value="ECO:0007669"/>
    <property type="project" value="UniProtKB-SubCell"/>
</dbReference>
<comment type="similarity">
    <text evidence="7">Belongs to the N4BP1 family.</text>
</comment>
<evidence type="ECO:0000259" key="12">
    <source>
        <dbReference type="Pfam" id="PF23054"/>
    </source>
</evidence>
<dbReference type="InterPro" id="IPR051101">
    <property type="entry name" value="ZC3H12/N4BP1_RNase_Reg"/>
</dbReference>
<sequence length="726" mass="81042">MVKMVEPSSTGKAPEGEDLQTGAEFAIREEIFDEWPDAESMLERVFGMTVLREELHSNLSTERLRWIRLQGPGRSLSAAKVRRTRNLPQTYPVGLLCVFEGAGGLFLHALVWTTTAHMAVLDEGTLCITGSPEACARAQSHLIHFDQCYNLCVEGVQSVEPPDAAAVKHTFRNVVEKTHDRFYSELLLLPTDLKRELLDLARAHNPLQIKYFADLCETRGALVFHDVMSDVPSSSEAKQDVDVANPCAADPYSNVKNRHHAIGTKPSPLTPTFLRSDDVKDNARAQGFMPQEDCSLTVKLDDVNGDDFERDGLLPIKDDMSSTCMKDKELKHCEVFHSQGELDDLAGASGMTGTEKEKGKESETGQFEFPSCSSPPGPFSQHQRSVTFQLRLVNSPGRHDLRHVIIDGSDVALAHGRRLFSCRGVAICVQYFWQRGHRNLMVFVPQHEAHQPNMPERRLLRQLEDLGLLSFIPSRVINGVRIFSHENRFLLHLAEKTEGVIVTNANLNALSSVSPIWRRIIGERILTYTFAGDEFLLADDPLGPQGPHVDELLKDSYTGLVSSPQIRANANRRRPYRRHGNPHLSLRNQSQMMSSPSPSTKLSLCSSSAIIPTRLPAFSGQFRTWFPPNPRLVSGPALYRNKSGLWSSSALRQSPSVPFVSKKENQGLNRPSSQAQSPCPSELRQELLSVFPGKEREVDKLMQWQKDVGDVNALCDMLLDEDSPCD</sequence>
<keyword evidence="3" id="KW-0399">Innate immunity</keyword>
<dbReference type="InterPro" id="IPR056578">
    <property type="entry name" value="UBA_N4BP1_C"/>
</dbReference>
<dbReference type="PANTHER" id="PTHR12876:SF26">
    <property type="entry name" value="NEDD4-BINDING PROTEIN 1"/>
    <property type="match status" value="1"/>
</dbReference>
<dbReference type="Pfam" id="PF23054">
    <property type="entry name" value="UBA_N4BP1_C"/>
    <property type="match status" value="1"/>
</dbReference>
<dbReference type="Proteomes" id="UP000694388">
    <property type="component" value="Unplaced"/>
</dbReference>
<evidence type="ECO:0000256" key="3">
    <source>
        <dbReference type="ARBA" id="ARBA00022588"/>
    </source>
</evidence>
<feature type="compositionally biased region" description="Low complexity" evidence="9">
    <location>
        <begin position="589"/>
        <end position="599"/>
    </location>
</feature>
<dbReference type="GO" id="GO:0031397">
    <property type="term" value="P:negative regulation of protein ubiquitination"/>
    <property type="evidence" value="ECO:0007669"/>
    <property type="project" value="TreeGrafter"/>
</dbReference>
<feature type="compositionally biased region" description="Basic residues" evidence="9">
    <location>
        <begin position="570"/>
        <end position="581"/>
    </location>
</feature>
<protein>
    <recommendedName>
        <fullName evidence="8">NEDD4-binding protein 1</fullName>
    </recommendedName>
</protein>
<evidence type="ECO:0000259" key="11">
    <source>
        <dbReference type="Pfam" id="PF23052"/>
    </source>
</evidence>
<comment type="subcellular location">
    <subcellularLocation>
        <location evidence="1">Nucleus</location>
        <location evidence="1">PML body</location>
    </subcellularLocation>
    <subcellularLocation>
        <location evidence="2">Nucleus</location>
        <location evidence="2">Nucleolus</location>
    </subcellularLocation>
</comment>
<dbReference type="GO" id="GO:0045087">
    <property type="term" value="P:innate immune response"/>
    <property type="evidence" value="ECO:0007669"/>
    <property type="project" value="UniProtKB-KW"/>
</dbReference>
<evidence type="ECO:0000256" key="4">
    <source>
        <dbReference type="ARBA" id="ARBA00022859"/>
    </source>
</evidence>
<evidence type="ECO:0000256" key="7">
    <source>
        <dbReference type="ARBA" id="ARBA00038274"/>
    </source>
</evidence>
<dbReference type="GO" id="GO:0032435">
    <property type="term" value="P:negative regulation of proteasomal ubiquitin-dependent protein catabolic process"/>
    <property type="evidence" value="ECO:0007669"/>
    <property type="project" value="TreeGrafter"/>
</dbReference>
<name>A0A8C4NLK5_EPTBU</name>
<proteinExistence type="inferred from homology"/>
<reference evidence="13" key="2">
    <citation type="submission" date="2025-09" db="UniProtKB">
        <authorList>
            <consortium name="Ensembl"/>
        </authorList>
    </citation>
    <scope>IDENTIFICATION</scope>
</reference>
<evidence type="ECO:0000256" key="6">
    <source>
        <dbReference type="ARBA" id="ARBA00023242"/>
    </source>
</evidence>
<evidence type="ECO:0000256" key="2">
    <source>
        <dbReference type="ARBA" id="ARBA00004604"/>
    </source>
</evidence>
<evidence type="ECO:0000256" key="9">
    <source>
        <dbReference type="SAM" id="MobiDB-lite"/>
    </source>
</evidence>
<dbReference type="GeneTree" id="ENSGT00940000158682"/>
<feature type="domain" description="RNase NYN" evidence="10">
    <location>
        <begin position="401"/>
        <end position="550"/>
    </location>
</feature>
<reference evidence="13" key="1">
    <citation type="submission" date="2025-08" db="UniProtKB">
        <authorList>
            <consortium name="Ensembl"/>
        </authorList>
    </citation>
    <scope>IDENTIFICATION</scope>
</reference>
<keyword evidence="5" id="KW-0694">RNA-binding</keyword>
<evidence type="ECO:0000256" key="8">
    <source>
        <dbReference type="ARBA" id="ARBA00039336"/>
    </source>
</evidence>
<feature type="compositionally biased region" description="Polar residues" evidence="9">
    <location>
        <begin position="666"/>
        <end position="679"/>
    </location>
</feature>
<dbReference type="Gene3D" id="3.40.50.11980">
    <property type="match status" value="1"/>
</dbReference>
<feature type="region of interest" description="Disordered" evidence="9">
    <location>
        <begin position="344"/>
        <end position="380"/>
    </location>
</feature>
<dbReference type="GO" id="GO:0003723">
    <property type="term" value="F:RNA binding"/>
    <property type="evidence" value="ECO:0007669"/>
    <property type="project" value="UniProtKB-KW"/>
</dbReference>
<feature type="domain" description="N4BP1 C-terminal UBA" evidence="12">
    <location>
        <begin position="681"/>
        <end position="720"/>
    </location>
</feature>
<evidence type="ECO:0000313" key="14">
    <source>
        <dbReference type="Proteomes" id="UP000694388"/>
    </source>
</evidence>
<feature type="compositionally biased region" description="Basic and acidic residues" evidence="9">
    <location>
        <begin position="354"/>
        <end position="363"/>
    </location>
</feature>